<dbReference type="AlphaFoldDB" id="A0A834LRI5"/>
<reference evidence="1" key="1">
    <citation type="submission" date="2019-11" db="EMBL/GenBank/DDBJ databases">
        <authorList>
            <person name="Liu Y."/>
            <person name="Hou J."/>
            <person name="Li T.-Q."/>
            <person name="Guan C.-H."/>
            <person name="Wu X."/>
            <person name="Wu H.-Z."/>
            <person name="Ling F."/>
            <person name="Zhang R."/>
            <person name="Shi X.-G."/>
            <person name="Ren J.-P."/>
            <person name="Chen E.-F."/>
            <person name="Sun J.-M."/>
        </authorList>
    </citation>
    <scope>NUCLEOTIDE SEQUENCE</scope>
    <source>
        <strain evidence="1">Adult_tree_wgs_1</strain>
        <tissue evidence="1">Leaves</tissue>
    </source>
</reference>
<evidence type="ECO:0000313" key="1">
    <source>
        <dbReference type="EMBL" id="KAF7146159.1"/>
    </source>
</evidence>
<dbReference type="OrthoDB" id="2425403at2759"/>
<comment type="caution">
    <text evidence="1">The sequence shown here is derived from an EMBL/GenBank/DDBJ whole genome shotgun (WGS) entry which is preliminary data.</text>
</comment>
<keyword evidence="2" id="KW-1185">Reference proteome</keyword>
<proteinExistence type="predicted"/>
<sequence>MLESITTTDSNNKGVKLCLGGESLWLPVYVMKGVIIINFQLYADGDFDADMAMLDAFVEDQGVFSEAVVQILEKYKVIVSRKLGREQDLRSEALVLQVDAETNVVYDYLNLWYLTKKLRLNLACFFSCFDPISLPQDANIPFEIRSPLSVQSVKQSLLASFESSAALLSETSGLKSPPKNFQGKIMKESILDKFKQTAASLQVELLILLVSMDFHDHMSMLEESCSVFGALERLFVDYEPFKEKVMKYIGSAELLARVEFYNRKRLELEVVSHGHAQTISDLEASNQHLRYLEREASCLKDMLCHVDDELELCINDLTLYFSTRCESHERHKYPES</sequence>
<evidence type="ECO:0000313" key="2">
    <source>
        <dbReference type="Proteomes" id="UP000626092"/>
    </source>
</evidence>
<dbReference type="EMBL" id="WJXA01000004">
    <property type="protein sequence ID" value="KAF7146159.1"/>
    <property type="molecule type" value="Genomic_DNA"/>
</dbReference>
<protein>
    <submittedName>
        <fullName evidence="1">Uncharacterized protein</fullName>
    </submittedName>
</protein>
<organism evidence="1 2">
    <name type="scientific">Rhododendron simsii</name>
    <name type="common">Sims's rhododendron</name>
    <dbReference type="NCBI Taxonomy" id="118357"/>
    <lineage>
        <taxon>Eukaryota</taxon>
        <taxon>Viridiplantae</taxon>
        <taxon>Streptophyta</taxon>
        <taxon>Embryophyta</taxon>
        <taxon>Tracheophyta</taxon>
        <taxon>Spermatophyta</taxon>
        <taxon>Magnoliopsida</taxon>
        <taxon>eudicotyledons</taxon>
        <taxon>Gunneridae</taxon>
        <taxon>Pentapetalae</taxon>
        <taxon>asterids</taxon>
        <taxon>Ericales</taxon>
        <taxon>Ericaceae</taxon>
        <taxon>Ericoideae</taxon>
        <taxon>Rhodoreae</taxon>
        <taxon>Rhododendron</taxon>
    </lineage>
</organism>
<gene>
    <name evidence="1" type="ORF">RHSIM_Rhsim04G0137500</name>
</gene>
<accession>A0A834LRI5</accession>
<dbReference type="Proteomes" id="UP000626092">
    <property type="component" value="Unassembled WGS sequence"/>
</dbReference>
<name>A0A834LRI5_RHOSS</name>